<dbReference type="PROSITE" id="PS50234">
    <property type="entry name" value="VWFA"/>
    <property type="match status" value="2"/>
</dbReference>
<reference evidence="7" key="2">
    <citation type="submission" date="2025-09" db="UniProtKB">
        <authorList>
            <consortium name="Ensembl"/>
        </authorList>
    </citation>
    <scope>IDENTIFICATION</scope>
</reference>
<dbReference type="InterPro" id="IPR036465">
    <property type="entry name" value="vWFA_dom_sf"/>
</dbReference>
<evidence type="ECO:0000313" key="8">
    <source>
        <dbReference type="Proteomes" id="UP000472274"/>
    </source>
</evidence>
<evidence type="ECO:0000313" key="7">
    <source>
        <dbReference type="Ensembl" id="ENSTMTP00000030954.1"/>
    </source>
</evidence>
<sequence length="386" mass="43329">TVAHLVGKYIQEEIQNFVFSLFFSFPACKNMKADIILLVDSSESIRPVDFQKMKDFMQLIVNRSDIGADKVQIGLLQFSSEPQEEFQLNRYGSKADLRRAISGIRQIKSGTMTGKALTFASSYFDEPKGGRPRVKQYLIVITDGEAQDVVREPAETIRGKGITIYAIVELMWWIDLVLASLHSGKFHPKRAGYWKGEMDEHSQISCGNQQADLIFLIDGSLSISARNFSAMKTFTKEIVDSFIIAQDKVQVGVVQYSKDPQKEIYLNEFHSDTAIKERIDSIVQLKTSTFTGKGLRFVKSFFETAKGGRKKQGVLQSLVVITNGQSNDVVDEAAIALRNDGIHVFAIGLGIPNSFELLRIAGDARRVYVNSFRNFLWKGKSETKIL</sequence>
<reference evidence="7" key="1">
    <citation type="submission" date="2025-08" db="UniProtKB">
        <authorList>
            <consortium name="Ensembl"/>
        </authorList>
    </citation>
    <scope>IDENTIFICATION</scope>
</reference>
<dbReference type="Gene3D" id="3.40.50.410">
    <property type="entry name" value="von Willebrand factor, type A domain"/>
    <property type="match status" value="2"/>
</dbReference>
<organism evidence="7 8">
    <name type="scientific">Terrapene triunguis</name>
    <name type="common">Three-toed box turtle</name>
    <dbReference type="NCBI Taxonomy" id="2587831"/>
    <lineage>
        <taxon>Eukaryota</taxon>
        <taxon>Metazoa</taxon>
        <taxon>Chordata</taxon>
        <taxon>Craniata</taxon>
        <taxon>Vertebrata</taxon>
        <taxon>Euteleostomi</taxon>
        <taxon>Archelosauria</taxon>
        <taxon>Testudinata</taxon>
        <taxon>Testudines</taxon>
        <taxon>Cryptodira</taxon>
        <taxon>Durocryptodira</taxon>
        <taxon>Testudinoidea</taxon>
        <taxon>Emydidae</taxon>
        <taxon>Terrapene</taxon>
    </lineage>
</organism>
<protein>
    <recommendedName>
        <fullName evidence="6">VWFA domain-containing protein</fullName>
    </recommendedName>
</protein>
<evidence type="ECO:0000256" key="2">
    <source>
        <dbReference type="ARBA" id="ARBA00022525"/>
    </source>
</evidence>
<dbReference type="PANTHER" id="PTHR24020">
    <property type="entry name" value="COLLAGEN ALPHA"/>
    <property type="match status" value="1"/>
</dbReference>
<dbReference type="Pfam" id="PF00092">
    <property type="entry name" value="VWA"/>
    <property type="match status" value="2"/>
</dbReference>
<feature type="domain" description="VWFA" evidence="6">
    <location>
        <begin position="34"/>
        <end position="167"/>
    </location>
</feature>
<accession>A0A674KHC5</accession>
<dbReference type="Proteomes" id="UP000472274">
    <property type="component" value="Unplaced"/>
</dbReference>
<feature type="domain" description="VWFA" evidence="6">
    <location>
        <begin position="212"/>
        <end position="385"/>
    </location>
</feature>
<dbReference type="PANTHER" id="PTHR24020:SF20">
    <property type="entry name" value="PH DOMAIN-CONTAINING PROTEIN"/>
    <property type="match status" value="1"/>
</dbReference>
<keyword evidence="4" id="KW-0677">Repeat</keyword>
<keyword evidence="8" id="KW-1185">Reference proteome</keyword>
<dbReference type="PRINTS" id="PR00453">
    <property type="entry name" value="VWFADOMAIN"/>
</dbReference>
<dbReference type="GO" id="GO:0005576">
    <property type="term" value="C:extracellular region"/>
    <property type="evidence" value="ECO:0007669"/>
    <property type="project" value="UniProtKB-SubCell"/>
</dbReference>
<keyword evidence="5" id="KW-0325">Glycoprotein</keyword>
<evidence type="ECO:0000256" key="1">
    <source>
        <dbReference type="ARBA" id="ARBA00004613"/>
    </source>
</evidence>
<dbReference type="GeneTree" id="ENSGT00940000163168"/>
<dbReference type="SMART" id="SM00327">
    <property type="entry name" value="VWA"/>
    <property type="match status" value="2"/>
</dbReference>
<dbReference type="AlphaFoldDB" id="A0A674KHC5"/>
<dbReference type="FunFam" id="3.40.50.410:FF:000004">
    <property type="entry name" value="collagen alpha-6(VI) chain"/>
    <property type="match status" value="2"/>
</dbReference>
<proteinExistence type="predicted"/>
<dbReference type="InterPro" id="IPR002035">
    <property type="entry name" value="VWF_A"/>
</dbReference>
<dbReference type="CDD" id="cd01472">
    <property type="entry name" value="vWA_collagen"/>
    <property type="match status" value="2"/>
</dbReference>
<dbReference type="SUPFAM" id="SSF53300">
    <property type="entry name" value="vWA-like"/>
    <property type="match status" value="2"/>
</dbReference>
<evidence type="ECO:0000256" key="4">
    <source>
        <dbReference type="ARBA" id="ARBA00022737"/>
    </source>
</evidence>
<keyword evidence="2" id="KW-0964">Secreted</keyword>
<dbReference type="Ensembl" id="ENSTMTT00000032079.1">
    <property type="protein sequence ID" value="ENSTMTP00000030954.1"/>
    <property type="gene ID" value="ENSTMTG00000022271.1"/>
</dbReference>
<dbReference type="InterPro" id="IPR050525">
    <property type="entry name" value="ECM_Assembly_Org"/>
</dbReference>
<comment type="subcellular location">
    <subcellularLocation>
        <location evidence="1">Secreted</location>
    </subcellularLocation>
</comment>
<evidence type="ECO:0000256" key="3">
    <source>
        <dbReference type="ARBA" id="ARBA00022729"/>
    </source>
</evidence>
<evidence type="ECO:0000259" key="6">
    <source>
        <dbReference type="PROSITE" id="PS50234"/>
    </source>
</evidence>
<keyword evidence="3" id="KW-0732">Signal</keyword>
<name>A0A674KHC5_9SAUR</name>
<evidence type="ECO:0000256" key="5">
    <source>
        <dbReference type="ARBA" id="ARBA00023180"/>
    </source>
</evidence>